<feature type="transmembrane region" description="Helical" evidence="10">
    <location>
        <begin position="131"/>
        <end position="149"/>
    </location>
</feature>
<evidence type="ECO:0000256" key="9">
    <source>
        <dbReference type="ARBA" id="ARBA00023136"/>
    </source>
</evidence>
<accession>A0A9W9KD64</accession>
<evidence type="ECO:0000256" key="3">
    <source>
        <dbReference type="ARBA" id="ARBA00009045"/>
    </source>
</evidence>
<dbReference type="GO" id="GO:0004252">
    <property type="term" value="F:serine-type endopeptidase activity"/>
    <property type="evidence" value="ECO:0007669"/>
    <property type="project" value="InterPro"/>
</dbReference>
<dbReference type="InterPro" id="IPR035952">
    <property type="entry name" value="Rhomboid-like_sf"/>
</dbReference>
<dbReference type="Gene3D" id="1.20.1540.10">
    <property type="entry name" value="Rhomboid-like"/>
    <property type="match status" value="1"/>
</dbReference>
<dbReference type="Pfam" id="PF01694">
    <property type="entry name" value="Rhomboid"/>
    <property type="match status" value="1"/>
</dbReference>
<evidence type="ECO:0000256" key="1">
    <source>
        <dbReference type="ARBA" id="ARBA00000156"/>
    </source>
</evidence>
<feature type="transmembrane region" description="Helical" evidence="10">
    <location>
        <begin position="243"/>
        <end position="265"/>
    </location>
</feature>
<feature type="transmembrane region" description="Helical" evidence="10">
    <location>
        <begin position="312"/>
        <end position="329"/>
    </location>
</feature>
<dbReference type="SUPFAM" id="SSF144091">
    <property type="entry name" value="Rhomboid-like"/>
    <property type="match status" value="1"/>
</dbReference>
<feature type="domain" description="Peptidase S54 rhomboid" evidence="12">
    <location>
        <begin position="241"/>
        <end position="378"/>
    </location>
</feature>
<feature type="region of interest" description="Disordered" evidence="11">
    <location>
        <begin position="1"/>
        <end position="61"/>
    </location>
</feature>
<gene>
    <name evidence="13" type="ORF">NUU61_004357</name>
</gene>
<dbReference type="Proteomes" id="UP001141434">
    <property type="component" value="Unassembled WGS sequence"/>
</dbReference>
<evidence type="ECO:0000256" key="4">
    <source>
        <dbReference type="ARBA" id="ARBA00022670"/>
    </source>
</evidence>
<keyword evidence="4 10" id="KW-0645">Protease</keyword>
<feature type="compositionally biased region" description="Polar residues" evidence="11">
    <location>
        <begin position="89"/>
        <end position="103"/>
    </location>
</feature>
<organism evidence="13 14">
    <name type="scientific">Penicillium alfredii</name>
    <dbReference type="NCBI Taxonomy" id="1506179"/>
    <lineage>
        <taxon>Eukaryota</taxon>
        <taxon>Fungi</taxon>
        <taxon>Dikarya</taxon>
        <taxon>Ascomycota</taxon>
        <taxon>Pezizomycotina</taxon>
        <taxon>Eurotiomycetes</taxon>
        <taxon>Eurotiomycetidae</taxon>
        <taxon>Eurotiales</taxon>
        <taxon>Aspergillaceae</taxon>
        <taxon>Penicillium</taxon>
    </lineage>
</organism>
<reference evidence="13" key="1">
    <citation type="submission" date="2022-11" db="EMBL/GenBank/DDBJ databases">
        <authorList>
            <person name="Petersen C."/>
        </authorList>
    </citation>
    <scope>NUCLEOTIDE SEQUENCE</scope>
    <source>
        <strain evidence="13">IBT 34128</strain>
    </source>
</reference>
<evidence type="ECO:0000256" key="11">
    <source>
        <dbReference type="SAM" id="MobiDB-lite"/>
    </source>
</evidence>
<evidence type="ECO:0000259" key="12">
    <source>
        <dbReference type="Pfam" id="PF01694"/>
    </source>
</evidence>
<reference evidence="13" key="2">
    <citation type="journal article" date="2023" name="IMA Fungus">
        <title>Comparative genomic study of the Penicillium genus elucidates a diverse pangenome and 15 lateral gene transfer events.</title>
        <authorList>
            <person name="Petersen C."/>
            <person name="Sorensen T."/>
            <person name="Nielsen M.R."/>
            <person name="Sondergaard T.E."/>
            <person name="Sorensen J.L."/>
            <person name="Fitzpatrick D.A."/>
            <person name="Frisvad J.C."/>
            <person name="Nielsen K.L."/>
        </authorList>
    </citation>
    <scope>NUCLEOTIDE SEQUENCE</scope>
    <source>
        <strain evidence="13">IBT 34128</strain>
    </source>
</reference>
<evidence type="ECO:0000256" key="5">
    <source>
        <dbReference type="ARBA" id="ARBA00022692"/>
    </source>
</evidence>
<feature type="transmembrane region" description="Helical" evidence="10">
    <location>
        <begin position="336"/>
        <end position="355"/>
    </location>
</feature>
<evidence type="ECO:0000256" key="7">
    <source>
        <dbReference type="ARBA" id="ARBA00022825"/>
    </source>
</evidence>
<name>A0A9W9KD64_9EURO</name>
<feature type="transmembrane region" description="Helical" evidence="10">
    <location>
        <begin position="452"/>
        <end position="474"/>
    </location>
</feature>
<keyword evidence="9 10" id="KW-0472">Membrane</keyword>
<dbReference type="OrthoDB" id="2146116at2759"/>
<dbReference type="InterPro" id="IPR022764">
    <property type="entry name" value="Peptidase_S54_rhomboid_dom"/>
</dbReference>
<dbReference type="PANTHER" id="PTHR22936">
    <property type="entry name" value="RHOMBOID-RELATED"/>
    <property type="match status" value="1"/>
</dbReference>
<dbReference type="InterPro" id="IPR002610">
    <property type="entry name" value="Peptidase_S54_rhomboid-like"/>
</dbReference>
<keyword evidence="6 10" id="KW-0378">Hydrolase</keyword>
<dbReference type="GO" id="GO:0016020">
    <property type="term" value="C:membrane"/>
    <property type="evidence" value="ECO:0007669"/>
    <property type="project" value="UniProtKB-SubCell"/>
</dbReference>
<evidence type="ECO:0000256" key="10">
    <source>
        <dbReference type="RuleBase" id="RU362115"/>
    </source>
</evidence>
<proteinExistence type="inferred from homology"/>
<dbReference type="EC" id="3.4.21.105" evidence="10"/>
<comment type="caution">
    <text evidence="13">The sequence shown here is derived from an EMBL/GenBank/DDBJ whole genome shotgun (WGS) entry which is preliminary data.</text>
</comment>
<comment type="similarity">
    <text evidence="3 10">Belongs to the peptidase S54 family.</text>
</comment>
<evidence type="ECO:0000313" key="14">
    <source>
        <dbReference type="Proteomes" id="UP001141434"/>
    </source>
</evidence>
<evidence type="ECO:0000256" key="6">
    <source>
        <dbReference type="ARBA" id="ARBA00022801"/>
    </source>
</evidence>
<dbReference type="GeneID" id="81394107"/>
<comment type="catalytic activity">
    <reaction evidence="1 10">
        <text>Cleaves type-1 transmembrane domains using a catalytic dyad composed of serine and histidine that are contributed by different transmembrane domains.</text>
        <dbReference type="EC" id="3.4.21.105"/>
    </reaction>
</comment>
<protein>
    <recommendedName>
        <fullName evidence="10">Rhomboid-type serine protease</fullName>
        <ecNumber evidence="10">3.4.21.105</ecNumber>
    </recommendedName>
</protein>
<evidence type="ECO:0000313" key="13">
    <source>
        <dbReference type="EMBL" id="KAJ5102135.1"/>
    </source>
</evidence>
<keyword evidence="8 10" id="KW-1133">Transmembrane helix</keyword>
<keyword evidence="14" id="KW-1185">Reference proteome</keyword>
<dbReference type="GO" id="GO:0006508">
    <property type="term" value="P:proteolysis"/>
    <property type="evidence" value="ECO:0007669"/>
    <property type="project" value="UniProtKB-KW"/>
</dbReference>
<feature type="transmembrane region" description="Helical" evidence="10">
    <location>
        <begin position="277"/>
        <end position="300"/>
    </location>
</feature>
<feature type="region of interest" description="Disordered" evidence="11">
    <location>
        <begin position="89"/>
        <end position="120"/>
    </location>
</feature>
<dbReference type="EMBL" id="JAPMSZ010000005">
    <property type="protein sequence ID" value="KAJ5102135.1"/>
    <property type="molecule type" value="Genomic_DNA"/>
</dbReference>
<evidence type="ECO:0000256" key="8">
    <source>
        <dbReference type="ARBA" id="ARBA00022989"/>
    </source>
</evidence>
<dbReference type="PANTHER" id="PTHR22936:SF69">
    <property type="entry name" value="RHOMBOID-LIKE PROTEIN"/>
    <property type="match status" value="1"/>
</dbReference>
<comment type="subcellular location">
    <subcellularLocation>
        <location evidence="2 10">Membrane</location>
        <topology evidence="2 10">Multi-pass membrane protein</topology>
    </subcellularLocation>
</comment>
<dbReference type="AlphaFoldDB" id="A0A9W9KD64"/>
<comment type="function">
    <text evidence="10">Serine protease involved in intramembrane proteolysis.</text>
</comment>
<comment type="caution">
    <text evidence="10">Lacks conserved residue(s) required for the propagation of feature annotation.</text>
</comment>
<sequence length="505" mass="55687">MATNDYYHHNTPQPPSYDQATPGRMDQPLPPVPGYGYSSYPSNHDDPSAPYHSRHSQQSFASDTGAYQTTGRVGDNDPYAENIPLKAQTQGHNPDWMYQQTQYPPSPGAAEDRRQRAPRAKKGFFRKKPAWVTYTLTVIQIVVFIVELVKSAQLTGSAIETKPQFNPMIGPSPMVQISMGSRYAPCMKNIEGAQDAQKPTVWPCPNATTNIFECSLSELCSFGGVPNPHPGGSLKDNPAPNQWYRFIIPMFLHGGFIHIGFNLLVQMTMGADMERTVGFWRYTLTYLASGIFGFVLGGNYAAQLQPSNGCSGAIFGIFALYLLDLLYDWPQRESPVVELVVMVLGVGISFVLGLLPGLDNFSHIGGFVMGLAIGLSVMRSPNALRERIGLARQPYVAMSGGAGQAGPEQKTTSFKNFLKGKGGLASSDGSRSGSKSPFNFFKGRKPLWWAWWLVRAGALVAVTVGFIVLIVDFYKYPKSNCSWCYRLSCLPVREWCDEQKVQTVQ</sequence>
<evidence type="ECO:0000256" key="2">
    <source>
        <dbReference type="ARBA" id="ARBA00004141"/>
    </source>
</evidence>
<keyword evidence="5 10" id="KW-0812">Transmembrane</keyword>
<keyword evidence="7 10" id="KW-0720">Serine protease</keyword>
<dbReference type="RefSeq" id="XP_056512966.1">
    <property type="nucleotide sequence ID" value="XM_056654939.1"/>
</dbReference>